<dbReference type="Proteomes" id="UP001470230">
    <property type="component" value="Unassembled WGS sequence"/>
</dbReference>
<organism evidence="5 6">
    <name type="scientific">Tritrichomonas musculus</name>
    <dbReference type="NCBI Taxonomy" id="1915356"/>
    <lineage>
        <taxon>Eukaryota</taxon>
        <taxon>Metamonada</taxon>
        <taxon>Parabasalia</taxon>
        <taxon>Tritrichomonadida</taxon>
        <taxon>Tritrichomonadidae</taxon>
        <taxon>Tritrichomonas</taxon>
    </lineage>
</organism>
<evidence type="ECO:0000256" key="1">
    <source>
        <dbReference type="ARBA" id="ARBA00001947"/>
    </source>
</evidence>
<keyword evidence="6" id="KW-1185">Reference proteome</keyword>
<name>A0ABR2JMG8_9EUKA</name>
<reference evidence="5 6" key="1">
    <citation type="submission" date="2024-04" db="EMBL/GenBank/DDBJ databases">
        <title>Tritrichomonas musculus Genome.</title>
        <authorList>
            <person name="Alves-Ferreira E."/>
            <person name="Grigg M."/>
            <person name="Lorenzi H."/>
            <person name="Galac M."/>
        </authorList>
    </citation>
    <scope>NUCLEOTIDE SEQUENCE [LARGE SCALE GENOMIC DNA]</scope>
    <source>
        <strain evidence="5 6">EAF2021</strain>
    </source>
</reference>
<evidence type="ECO:0000256" key="3">
    <source>
        <dbReference type="SAM" id="Phobius"/>
    </source>
</evidence>
<comment type="similarity">
    <text evidence="2">Belongs to the peptidase M28 family. M28B subfamily.</text>
</comment>
<keyword evidence="3" id="KW-0472">Membrane</keyword>
<evidence type="ECO:0000313" key="6">
    <source>
        <dbReference type="Proteomes" id="UP001470230"/>
    </source>
</evidence>
<evidence type="ECO:0000313" key="5">
    <source>
        <dbReference type="EMBL" id="KAK8878527.1"/>
    </source>
</evidence>
<protein>
    <recommendedName>
        <fullName evidence="4">Peptidase M28 domain-containing protein</fullName>
    </recommendedName>
</protein>
<sequence length="413" mass="46225">MVLADYRTQFQQYYAQKPNYITYAVQSLMYIVSSIGPRHPGSVEQQQAQKFFMADLRRYVDTIAQESYTFHPKAFMGFIPICSFLMIPAVFFYNFKFRKTSFILCSTCVALFLGEFLFYREFCDFLFPAVSSSNVIGIRNATGVVQRVAIFNGHTDSMWQWQYNYIGGGHLLTFVIIYAVGGMLIFEILQIVFFKEYQNWIAILEMFFLPAYVAIAYMTNFTVVVEGANDNLSGCVTAMAVAKYLADNNITFEHTEVRILLTGDEEAGLRGAKRYAAAHPYADEVAQGKEVAFFCFDTIRDLDSMAVYNRDMTGTVSHDSRVCTIMKRAGELGGLDLPYASVFCGATDAAAMTQAGFPSGSFAALNPTPADYYHTIRDNIQNLEPIAIGHSIDVAMGSLFIFDQEGLDGENSA</sequence>
<comment type="cofactor">
    <cofactor evidence="1">
        <name>Zn(2+)</name>
        <dbReference type="ChEBI" id="CHEBI:29105"/>
    </cofactor>
</comment>
<proteinExistence type="inferred from homology"/>
<feature type="transmembrane region" description="Helical" evidence="3">
    <location>
        <begin position="200"/>
        <end position="219"/>
    </location>
</feature>
<dbReference type="InterPro" id="IPR045175">
    <property type="entry name" value="M28_fam"/>
</dbReference>
<dbReference type="Gene3D" id="3.40.630.10">
    <property type="entry name" value="Zn peptidases"/>
    <property type="match status" value="1"/>
</dbReference>
<feature type="transmembrane region" description="Helical" evidence="3">
    <location>
        <begin position="171"/>
        <end position="193"/>
    </location>
</feature>
<dbReference type="InterPro" id="IPR007484">
    <property type="entry name" value="Peptidase_M28"/>
</dbReference>
<keyword evidence="3" id="KW-0812">Transmembrane</keyword>
<gene>
    <name evidence="5" type="ORF">M9Y10_005307</name>
</gene>
<dbReference type="PANTHER" id="PTHR12147:SF26">
    <property type="entry name" value="PEPTIDASE M28 DOMAIN-CONTAINING PROTEIN"/>
    <property type="match status" value="1"/>
</dbReference>
<evidence type="ECO:0000256" key="2">
    <source>
        <dbReference type="ARBA" id="ARBA00005634"/>
    </source>
</evidence>
<evidence type="ECO:0000259" key="4">
    <source>
        <dbReference type="Pfam" id="PF04389"/>
    </source>
</evidence>
<dbReference type="Pfam" id="PF04389">
    <property type="entry name" value="Peptidase_M28"/>
    <property type="match status" value="1"/>
</dbReference>
<comment type="caution">
    <text evidence="5">The sequence shown here is derived from an EMBL/GenBank/DDBJ whole genome shotgun (WGS) entry which is preliminary data.</text>
</comment>
<dbReference type="EMBL" id="JAPFFF010000011">
    <property type="protein sequence ID" value="KAK8878527.1"/>
    <property type="molecule type" value="Genomic_DNA"/>
</dbReference>
<dbReference type="SUPFAM" id="SSF53187">
    <property type="entry name" value="Zn-dependent exopeptidases"/>
    <property type="match status" value="1"/>
</dbReference>
<feature type="domain" description="Peptidase M28" evidence="4">
    <location>
        <begin position="225"/>
        <end position="395"/>
    </location>
</feature>
<keyword evidence="3" id="KW-1133">Transmembrane helix</keyword>
<dbReference type="PANTHER" id="PTHR12147">
    <property type="entry name" value="METALLOPEPTIDASE M28 FAMILY MEMBER"/>
    <property type="match status" value="1"/>
</dbReference>
<feature type="transmembrane region" description="Helical" evidence="3">
    <location>
        <begin position="74"/>
        <end position="95"/>
    </location>
</feature>
<feature type="transmembrane region" description="Helical" evidence="3">
    <location>
        <begin position="102"/>
        <end position="119"/>
    </location>
</feature>
<accession>A0ABR2JMG8</accession>